<dbReference type="KEGG" id="bfc:BacF7301_18030"/>
<evidence type="ECO:0000313" key="1">
    <source>
        <dbReference type="EMBL" id="QIU95931.1"/>
    </source>
</evidence>
<dbReference type="RefSeq" id="WP_167964972.1">
    <property type="nucleotide sequence ID" value="NZ_CP050831.1"/>
</dbReference>
<evidence type="ECO:0000313" key="2">
    <source>
        <dbReference type="Proteomes" id="UP000501780"/>
    </source>
</evidence>
<gene>
    <name evidence="1" type="ORF">BacF7301_18030</name>
</gene>
<keyword evidence="2" id="KW-1185">Reference proteome</keyword>
<dbReference type="AlphaFoldDB" id="A0A6H0KSB6"/>
<accession>A0A6H0KSB6</accession>
<proteinExistence type="predicted"/>
<organism evidence="1 2">
    <name type="scientific">Bacteroides faecium</name>
    <dbReference type="NCBI Taxonomy" id="2715212"/>
    <lineage>
        <taxon>Bacteria</taxon>
        <taxon>Pseudomonadati</taxon>
        <taxon>Bacteroidota</taxon>
        <taxon>Bacteroidia</taxon>
        <taxon>Bacteroidales</taxon>
        <taxon>Bacteroidaceae</taxon>
        <taxon>Bacteroides</taxon>
    </lineage>
</organism>
<name>A0A6H0KSB6_9BACE</name>
<reference evidence="1 2" key="1">
    <citation type="submission" date="2020-03" db="EMBL/GenBank/DDBJ databases">
        <title>Genomic analysis of Bacteroides faecium CBA7301.</title>
        <authorList>
            <person name="Kim J."/>
            <person name="Roh S.W."/>
        </authorList>
    </citation>
    <scope>NUCLEOTIDE SEQUENCE [LARGE SCALE GENOMIC DNA]</scope>
    <source>
        <strain evidence="1 2">CBA7301</strain>
    </source>
</reference>
<protein>
    <submittedName>
        <fullName evidence="1">Uncharacterized protein</fullName>
    </submittedName>
</protein>
<dbReference type="Proteomes" id="UP000501780">
    <property type="component" value="Chromosome"/>
</dbReference>
<dbReference type="EMBL" id="CP050831">
    <property type="protein sequence ID" value="QIU95931.1"/>
    <property type="molecule type" value="Genomic_DNA"/>
</dbReference>
<sequence length="199" mass="23472">MSDKLSISYHTAKIILLELLENNDFSTDKDILKILGSIIQKEINNETNNDKEEMSRIIIDKDGRIFLPDYSPKEVKMQYLPKTVFLFFLIHKEGIEFKSMYNYMHELYEIYQIVTLEKNMEAGKLRDSIENLVEPVNNRIYETCSIIRRSLSMVVPKALMEIYCITGKRGEKRRIGIDSSLIEIENTKLKEMFDQRHNH</sequence>